<dbReference type="AlphaFoldDB" id="A0AAV8SFZ7"/>
<keyword evidence="5" id="KW-1185">Reference proteome</keyword>
<feature type="region of interest" description="Disordered" evidence="2">
    <location>
        <begin position="640"/>
        <end position="667"/>
    </location>
</feature>
<reference evidence="4 5" key="1">
    <citation type="submission" date="2021-09" db="EMBL/GenBank/DDBJ databases">
        <title>Genomic insights and catalytic innovation underlie evolution of tropane alkaloids biosynthesis.</title>
        <authorList>
            <person name="Wang Y.-J."/>
            <person name="Tian T."/>
            <person name="Huang J.-P."/>
            <person name="Huang S.-X."/>
        </authorList>
    </citation>
    <scope>NUCLEOTIDE SEQUENCE [LARGE SCALE GENOMIC DNA]</scope>
    <source>
        <strain evidence="4">KIB-2018</strain>
        <tissue evidence="4">Leaf</tissue>
    </source>
</reference>
<proteinExistence type="predicted"/>
<feature type="compositionally biased region" description="Basic and acidic residues" evidence="2">
    <location>
        <begin position="155"/>
        <end position="173"/>
    </location>
</feature>
<dbReference type="InterPro" id="IPR058594">
    <property type="entry name" value="PB1-like_dom_pln"/>
</dbReference>
<comment type="caution">
    <text evidence="4">The sequence shown here is derived from an EMBL/GenBank/DDBJ whole genome shotgun (WGS) entry which is preliminary data.</text>
</comment>
<dbReference type="GO" id="GO:0003676">
    <property type="term" value="F:nucleic acid binding"/>
    <property type="evidence" value="ECO:0007669"/>
    <property type="project" value="InterPro"/>
</dbReference>
<keyword evidence="1" id="KW-0862">Zinc</keyword>
<dbReference type="Proteomes" id="UP001159364">
    <property type="component" value="Linkage Group LG11"/>
</dbReference>
<evidence type="ECO:0000256" key="1">
    <source>
        <dbReference type="PROSITE-ProRule" id="PRU00047"/>
    </source>
</evidence>
<protein>
    <recommendedName>
        <fullName evidence="3">CCHC-type domain-containing protein</fullName>
    </recommendedName>
</protein>
<gene>
    <name evidence="4" type="ORF">K2173_016125</name>
</gene>
<evidence type="ECO:0000313" key="4">
    <source>
        <dbReference type="EMBL" id="KAJ8750944.1"/>
    </source>
</evidence>
<name>A0AAV8SFZ7_9ROSI</name>
<feature type="region of interest" description="Disordered" evidence="2">
    <location>
        <begin position="141"/>
        <end position="179"/>
    </location>
</feature>
<dbReference type="Pfam" id="PF03108">
    <property type="entry name" value="DBD_Tnp_Mut"/>
    <property type="match status" value="1"/>
</dbReference>
<feature type="compositionally biased region" description="Polar residues" evidence="2">
    <location>
        <begin position="656"/>
        <end position="667"/>
    </location>
</feature>
<accession>A0AAV8SFZ7</accession>
<dbReference type="Pfam" id="PF26130">
    <property type="entry name" value="PB1-like"/>
    <property type="match status" value="1"/>
</dbReference>
<evidence type="ECO:0000313" key="5">
    <source>
        <dbReference type="Proteomes" id="UP001159364"/>
    </source>
</evidence>
<feature type="domain" description="CCHC-type" evidence="3">
    <location>
        <begin position="594"/>
        <end position="608"/>
    </location>
</feature>
<keyword evidence="1" id="KW-0479">Metal-binding</keyword>
<keyword evidence="1" id="KW-0863">Zinc-finger</keyword>
<sequence length="667" mass="75624">MDSNEDVLVPPHGEHEIVLQFKYGGKFVRKPKLQYVGGKKKIMLVGHEKLNWLELQRIVKEELGVRKYSKLQCQIMAQGEEMDSQIHVVAQGNMNYYIEDAEGFDNEKKNLGEKNDEEYHAGVEEGGSRLWADAAKNVNKGMERNKGKAKVNKGSGRDTKDGSKGDDRYKFLSDSESDSDTGIDEAYLIDVPDLTDNEDVELQEVRKKYKEILRIREKKKVTASKNPREALEIPVVEAFVSAAEIIGTVEESNGIDGEGLCDVRIGYSEGFDCSDDGNETLVVHGRSFNEDNFDDAANLSPMTDSNDSEGEAVKWKRSETVYFDPTAEDPQFYLGMVFEEKHHIIRALEKHVVKHRRELDYVKNDDVRVRAKCTDPDCSWLFHCSIQKSTKLWKIKTLMAEHKCDIVFSNKRINARVIAENFIRTLGEDLAMSLDKDMVIRRVRNEMGLEISKHQARRVCERITKYFTGDEKNEYSLLPDYAIQLKKTNPEYMRRHIERRAYPEKKFKGSFGDRIWPKIVSAGNASGDCHIVAREGDAYEVLSGGVRYVAFHGVIDPPELRKTNPGRKKNKRVMEEWEGLAGTKLSRKGVRVTCKECAQRGHNSRTCPLKKAKVAKSQENGGAPSETYFSVQRGAFVLASSDNPPQSIADKAIADYSQQLPTQESQA</sequence>
<evidence type="ECO:0000259" key="3">
    <source>
        <dbReference type="PROSITE" id="PS50158"/>
    </source>
</evidence>
<dbReference type="GO" id="GO:0008270">
    <property type="term" value="F:zinc ion binding"/>
    <property type="evidence" value="ECO:0007669"/>
    <property type="project" value="UniProtKB-KW"/>
</dbReference>
<organism evidence="4 5">
    <name type="scientific">Erythroxylum novogranatense</name>
    <dbReference type="NCBI Taxonomy" id="1862640"/>
    <lineage>
        <taxon>Eukaryota</taxon>
        <taxon>Viridiplantae</taxon>
        <taxon>Streptophyta</taxon>
        <taxon>Embryophyta</taxon>
        <taxon>Tracheophyta</taxon>
        <taxon>Spermatophyta</taxon>
        <taxon>Magnoliopsida</taxon>
        <taxon>eudicotyledons</taxon>
        <taxon>Gunneridae</taxon>
        <taxon>Pentapetalae</taxon>
        <taxon>rosids</taxon>
        <taxon>fabids</taxon>
        <taxon>Malpighiales</taxon>
        <taxon>Erythroxylaceae</taxon>
        <taxon>Erythroxylum</taxon>
    </lineage>
</organism>
<dbReference type="InterPro" id="IPR001878">
    <property type="entry name" value="Znf_CCHC"/>
</dbReference>
<dbReference type="PANTHER" id="PTHR31973:SF187">
    <property type="entry name" value="MUTATOR TRANSPOSASE MUDRA PROTEIN"/>
    <property type="match status" value="1"/>
</dbReference>
<dbReference type="PROSITE" id="PS50158">
    <property type="entry name" value="ZF_CCHC"/>
    <property type="match status" value="1"/>
</dbReference>
<dbReference type="InterPro" id="IPR004332">
    <property type="entry name" value="Transposase_MuDR"/>
</dbReference>
<dbReference type="EMBL" id="JAIWQS010000011">
    <property type="protein sequence ID" value="KAJ8750944.1"/>
    <property type="molecule type" value="Genomic_DNA"/>
</dbReference>
<dbReference type="PANTHER" id="PTHR31973">
    <property type="entry name" value="POLYPROTEIN, PUTATIVE-RELATED"/>
    <property type="match status" value="1"/>
</dbReference>
<evidence type="ECO:0000256" key="2">
    <source>
        <dbReference type="SAM" id="MobiDB-lite"/>
    </source>
</evidence>